<keyword evidence="2" id="KW-0812">Transmembrane</keyword>
<feature type="transmembrane region" description="Helical" evidence="2">
    <location>
        <begin position="464"/>
        <end position="485"/>
    </location>
</feature>
<sequence>MKLAMAPYRRRSSKSLQEVPSNAEFERQQSNGSLRIDPGPINIEVRENNTKVVDWIVLITPICYTFVILFLISWIYITTPQIRYPYIAHNILQKAHKIQTMYPIVDIIEFSQFSYHIRGCPPDFEEATLGIWEGIENGNVCDRSNKNCELVQSMEPQRLKLWKQKIYCIKYDKTAQWRNGNQCQKQYKECSSYICVKQQLQCPITDLQTIHQQGDIQFGKNQYKIVRDERQTPLLFFNISSSSTCLNQNNQPQFKSKEYYPLSRYPESGCDELGDYTSITNILDSGTVMEILKENDIPLGQLPHFDEYIQNTDEYQLQILRGIKLNEINECNKLNTEIFNNSSKKSFRITRIMRRNNLPLITGCIILIIFSILTIKFHNNKYLTFINKRITMIVNIGAIIIMIVTLIYSSFFLYDVLASNGLKQINDNLDVFISNQCINIKGILIALDQIHQYSFKIYNSNLSFIYAAFIGSIIYLIVQSLLYIIQYISSNTQVICQNPWSSRINYEIRY</sequence>
<feature type="transmembrane region" description="Helical" evidence="2">
    <location>
        <begin position="390"/>
        <end position="414"/>
    </location>
</feature>
<gene>
    <name evidence="3" type="ORF">PPRIM_AZ9-3.1.T0550007</name>
</gene>
<evidence type="ECO:0008006" key="5">
    <source>
        <dbReference type="Google" id="ProtNLM"/>
    </source>
</evidence>
<accession>A0A8S1MC26</accession>
<keyword evidence="4" id="KW-1185">Reference proteome</keyword>
<keyword evidence="2" id="KW-0472">Membrane</keyword>
<organism evidence="3 4">
    <name type="scientific">Paramecium primaurelia</name>
    <dbReference type="NCBI Taxonomy" id="5886"/>
    <lineage>
        <taxon>Eukaryota</taxon>
        <taxon>Sar</taxon>
        <taxon>Alveolata</taxon>
        <taxon>Ciliophora</taxon>
        <taxon>Intramacronucleata</taxon>
        <taxon>Oligohymenophorea</taxon>
        <taxon>Peniculida</taxon>
        <taxon>Parameciidae</taxon>
        <taxon>Paramecium</taxon>
    </lineage>
</organism>
<feature type="transmembrane region" description="Helical" evidence="2">
    <location>
        <begin position="358"/>
        <end position="378"/>
    </location>
</feature>
<protein>
    <recommendedName>
        <fullName evidence="5">Transmembrane protein</fullName>
    </recommendedName>
</protein>
<dbReference type="Proteomes" id="UP000688137">
    <property type="component" value="Unassembled WGS sequence"/>
</dbReference>
<proteinExistence type="predicted"/>
<dbReference type="AlphaFoldDB" id="A0A8S1MC26"/>
<dbReference type="OMA" id="FLISWIY"/>
<feature type="region of interest" description="Disordered" evidence="1">
    <location>
        <begin position="1"/>
        <end position="33"/>
    </location>
</feature>
<evidence type="ECO:0000256" key="1">
    <source>
        <dbReference type="SAM" id="MobiDB-lite"/>
    </source>
</evidence>
<dbReference type="EMBL" id="CAJJDM010000055">
    <property type="protein sequence ID" value="CAD8075701.1"/>
    <property type="molecule type" value="Genomic_DNA"/>
</dbReference>
<evidence type="ECO:0000313" key="3">
    <source>
        <dbReference type="EMBL" id="CAD8075701.1"/>
    </source>
</evidence>
<name>A0A8S1MC26_PARPR</name>
<evidence type="ECO:0000256" key="2">
    <source>
        <dbReference type="SAM" id="Phobius"/>
    </source>
</evidence>
<evidence type="ECO:0000313" key="4">
    <source>
        <dbReference type="Proteomes" id="UP000688137"/>
    </source>
</evidence>
<comment type="caution">
    <text evidence="3">The sequence shown here is derived from an EMBL/GenBank/DDBJ whole genome shotgun (WGS) entry which is preliminary data.</text>
</comment>
<reference evidence="3" key="1">
    <citation type="submission" date="2021-01" db="EMBL/GenBank/DDBJ databases">
        <authorList>
            <consortium name="Genoscope - CEA"/>
            <person name="William W."/>
        </authorList>
    </citation>
    <scope>NUCLEOTIDE SEQUENCE</scope>
</reference>
<keyword evidence="2" id="KW-1133">Transmembrane helix</keyword>
<feature type="transmembrane region" description="Helical" evidence="2">
    <location>
        <begin position="55"/>
        <end position="77"/>
    </location>
</feature>